<dbReference type="Pfam" id="PF07843">
    <property type="entry name" value="DUF1634"/>
    <property type="match status" value="1"/>
</dbReference>
<keyword evidence="1" id="KW-0472">Membrane</keyword>
<gene>
    <name evidence="2" type="ORF">SAMN02745116_02093</name>
</gene>
<dbReference type="OrthoDB" id="1682804at2"/>
<sequence>MTEKEKLEMAHIEEVIGKILRIGVGISCAVMIFGFLLFLITGKSGYQGDEFPTQLSSIFQGITQIRPFAFLMAGLFLLILTPILRVVVSIYSFARERDKLYVGITIVVLCILLFAMMLGAG</sequence>
<feature type="transmembrane region" description="Helical" evidence="1">
    <location>
        <begin position="20"/>
        <end position="40"/>
    </location>
</feature>
<dbReference type="EMBL" id="FUXI01000027">
    <property type="protein sequence ID" value="SJZ99931.1"/>
    <property type="molecule type" value="Genomic_DNA"/>
</dbReference>
<keyword evidence="3" id="KW-1185">Reference proteome</keyword>
<dbReference type="AlphaFoldDB" id="A0A1T4Q8T6"/>
<keyword evidence="1" id="KW-0812">Transmembrane</keyword>
<dbReference type="STRING" id="263852.SAMN02745116_02093"/>
<organism evidence="2 3">
    <name type="scientific">Pilibacter termitis</name>
    <dbReference type="NCBI Taxonomy" id="263852"/>
    <lineage>
        <taxon>Bacteria</taxon>
        <taxon>Bacillati</taxon>
        <taxon>Bacillota</taxon>
        <taxon>Bacilli</taxon>
        <taxon>Lactobacillales</taxon>
        <taxon>Enterococcaceae</taxon>
        <taxon>Pilibacter</taxon>
    </lineage>
</organism>
<reference evidence="3" key="1">
    <citation type="submission" date="2017-02" db="EMBL/GenBank/DDBJ databases">
        <authorList>
            <person name="Varghese N."/>
            <person name="Submissions S."/>
        </authorList>
    </citation>
    <scope>NUCLEOTIDE SEQUENCE [LARGE SCALE GENOMIC DNA]</scope>
    <source>
        <strain evidence="3">ATCC BAA-1030</strain>
    </source>
</reference>
<evidence type="ECO:0000313" key="3">
    <source>
        <dbReference type="Proteomes" id="UP000190328"/>
    </source>
</evidence>
<keyword evidence="1" id="KW-1133">Transmembrane helix</keyword>
<protein>
    <submittedName>
        <fullName evidence="2">Uncharacterized membrane protein</fullName>
    </submittedName>
</protein>
<dbReference type="RefSeq" id="WP_078808011.1">
    <property type="nucleotide sequence ID" value="NZ_FUXI01000027.1"/>
</dbReference>
<evidence type="ECO:0000256" key="1">
    <source>
        <dbReference type="SAM" id="Phobius"/>
    </source>
</evidence>
<evidence type="ECO:0000313" key="2">
    <source>
        <dbReference type="EMBL" id="SJZ99931.1"/>
    </source>
</evidence>
<feature type="transmembrane region" description="Helical" evidence="1">
    <location>
        <begin position="100"/>
        <end position="120"/>
    </location>
</feature>
<accession>A0A1T4Q8T6</accession>
<feature type="transmembrane region" description="Helical" evidence="1">
    <location>
        <begin position="68"/>
        <end position="88"/>
    </location>
</feature>
<proteinExistence type="predicted"/>
<dbReference type="InterPro" id="IPR012861">
    <property type="entry name" value="DUF1634"/>
</dbReference>
<dbReference type="Proteomes" id="UP000190328">
    <property type="component" value="Unassembled WGS sequence"/>
</dbReference>
<name>A0A1T4Q8T6_9ENTE</name>